<comment type="caution">
    <text evidence="1">The sequence shown here is derived from an EMBL/GenBank/DDBJ whole genome shotgun (WGS) entry which is preliminary data.</text>
</comment>
<name>A0A506U8R2_9HYPH</name>
<reference evidence="1 2" key="1">
    <citation type="submission" date="2019-06" db="EMBL/GenBank/DDBJ databases">
        <authorList>
            <person name="Li M."/>
        </authorList>
    </citation>
    <scope>NUCLEOTIDE SEQUENCE [LARGE SCALE GENOMIC DNA]</scope>
    <source>
        <strain evidence="1 2">BGMRC6574</strain>
    </source>
</reference>
<evidence type="ECO:0000313" key="1">
    <source>
        <dbReference type="EMBL" id="TPW29898.1"/>
    </source>
</evidence>
<dbReference type="AlphaFoldDB" id="A0A506U8R2"/>
<dbReference type="OrthoDB" id="7867040at2"/>
<dbReference type="RefSeq" id="WP_141166208.1">
    <property type="nucleotide sequence ID" value="NZ_VHLH01000008.1"/>
</dbReference>
<protein>
    <submittedName>
        <fullName evidence="1">Uncharacterized protein</fullName>
    </submittedName>
</protein>
<proteinExistence type="predicted"/>
<dbReference type="EMBL" id="VHLH01000008">
    <property type="protein sequence ID" value="TPW29898.1"/>
    <property type="molecule type" value="Genomic_DNA"/>
</dbReference>
<keyword evidence="2" id="KW-1185">Reference proteome</keyword>
<sequence length="172" mass="19030">MVSMGCPYDLDPQAYLARSPERLTLQGYRGWTWAIASRSPKPWREVRRLYADELPECAPATLEALSHFVETLGLCASCPLRMRRCEAKGVCRDEALVLALVAAIQHADSQAIERSLSAMCPVQVERVGEAAASFAIIMKMQDRVLLPIPASVIEHILERAGDPFEPASKTLH</sequence>
<gene>
    <name evidence="1" type="ORF">FJU11_06410</name>
</gene>
<dbReference type="Proteomes" id="UP000320314">
    <property type="component" value="Unassembled WGS sequence"/>
</dbReference>
<evidence type="ECO:0000313" key="2">
    <source>
        <dbReference type="Proteomes" id="UP000320314"/>
    </source>
</evidence>
<accession>A0A506U8R2</accession>
<organism evidence="1 2">
    <name type="scientific">Pararhizobium mangrovi</name>
    <dbReference type="NCBI Taxonomy" id="2590452"/>
    <lineage>
        <taxon>Bacteria</taxon>
        <taxon>Pseudomonadati</taxon>
        <taxon>Pseudomonadota</taxon>
        <taxon>Alphaproteobacteria</taxon>
        <taxon>Hyphomicrobiales</taxon>
        <taxon>Rhizobiaceae</taxon>
        <taxon>Rhizobium/Agrobacterium group</taxon>
        <taxon>Pararhizobium</taxon>
    </lineage>
</organism>